<gene>
    <name evidence="1" type="ORF">PACLA_8A069660</name>
</gene>
<dbReference type="EMBL" id="CACRXK020006128">
    <property type="protein sequence ID" value="CAB4008454.1"/>
    <property type="molecule type" value="Genomic_DNA"/>
</dbReference>
<accession>A0A6S7HSC6</accession>
<sequence length="301" mass="34266">FNKTDLRVQCSSHAEYRHKLTQQISVEIQSLITISFTITISLYLQFSAILHITISITIICSGVQAASRELPMEGQNECKDEMISNNCFCIRSSHRTHTGNVNEMGRSVHRCRNCRKICNFLDAAELLNSQNTMPFRWPDLRHNLALANKVIKSRPEKPSDWQKIAEGLSGLFGTWSPDIPVDLKGRGCRERSDRLLAKHKNDEAKALKRSGTEEDYSELSQLLDDIATYKEDIQNARIKEKKQTGNKHCIKGKEGILTVKFLVPQMTTEVHLPIMQQKENKSDIQIPISNSFSILEDELVN</sequence>
<protein>
    <submittedName>
        <fullName evidence="1">Uncharacterized protein</fullName>
    </submittedName>
</protein>
<comment type="caution">
    <text evidence="1">The sequence shown here is derived from an EMBL/GenBank/DDBJ whole genome shotgun (WGS) entry which is preliminary data.</text>
</comment>
<organism evidence="1 2">
    <name type="scientific">Paramuricea clavata</name>
    <name type="common">Red gorgonian</name>
    <name type="synonym">Violescent sea-whip</name>
    <dbReference type="NCBI Taxonomy" id="317549"/>
    <lineage>
        <taxon>Eukaryota</taxon>
        <taxon>Metazoa</taxon>
        <taxon>Cnidaria</taxon>
        <taxon>Anthozoa</taxon>
        <taxon>Octocorallia</taxon>
        <taxon>Malacalcyonacea</taxon>
        <taxon>Plexauridae</taxon>
        <taxon>Paramuricea</taxon>
    </lineage>
</organism>
<name>A0A6S7HSC6_PARCT</name>
<reference evidence="1" key="1">
    <citation type="submission" date="2020-04" db="EMBL/GenBank/DDBJ databases">
        <authorList>
            <person name="Alioto T."/>
            <person name="Alioto T."/>
            <person name="Gomez Garrido J."/>
        </authorList>
    </citation>
    <scope>NUCLEOTIDE SEQUENCE</scope>
    <source>
        <strain evidence="1">A484AB</strain>
    </source>
</reference>
<evidence type="ECO:0000313" key="1">
    <source>
        <dbReference type="EMBL" id="CAB4008454.1"/>
    </source>
</evidence>
<dbReference type="OrthoDB" id="5978344at2759"/>
<dbReference type="AlphaFoldDB" id="A0A6S7HSC6"/>
<proteinExistence type="predicted"/>
<evidence type="ECO:0000313" key="2">
    <source>
        <dbReference type="Proteomes" id="UP001152795"/>
    </source>
</evidence>
<keyword evidence="2" id="KW-1185">Reference proteome</keyword>
<dbReference type="Proteomes" id="UP001152795">
    <property type="component" value="Unassembled WGS sequence"/>
</dbReference>
<feature type="non-terminal residue" evidence="1">
    <location>
        <position position="1"/>
    </location>
</feature>